<reference evidence="2 3" key="1">
    <citation type="journal article" date="2018" name="Genome Res.">
        <title>The genomic architecture and molecular evolution of ant odorant receptors.</title>
        <authorList>
            <person name="McKenzie S.K."/>
            <person name="Kronauer D.J.C."/>
        </authorList>
    </citation>
    <scope>NUCLEOTIDE SEQUENCE [LARGE SCALE GENOMIC DNA]</scope>
    <source>
        <strain evidence="2">Clonal line C1</strain>
    </source>
</reference>
<dbReference type="InterPro" id="IPR049512">
    <property type="entry name" value="DJR-like_dom"/>
</dbReference>
<accession>A0A3L8D498</accession>
<comment type="caution">
    <text evidence="2">The sequence shown here is derived from an EMBL/GenBank/DDBJ whole genome shotgun (WGS) entry which is preliminary data.</text>
</comment>
<dbReference type="CDD" id="cd01644">
    <property type="entry name" value="RT_pepA17"/>
    <property type="match status" value="1"/>
</dbReference>
<dbReference type="AlphaFoldDB" id="A0A3L8D498"/>
<dbReference type="OrthoDB" id="6746907at2759"/>
<dbReference type="EMBL" id="QOIP01000014">
    <property type="protein sequence ID" value="RLU15069.1"/>
    <property type="molecule type" value="Genomic_DNA"/>
</dbReference>
<feature type="domain" description="Double jelly roll-like" evidence="1">
    <location>
        <begin position="282"/>
        <end position="472"/>
    </location>
</feature>
<dbReference type="PANTHER" id="PTHR36159:SF1">
    <property type="entry name" value="RETROVIRUS-RELATED POL POLYPROTEIN FROM TRANSPOSON 412-LIKE PROTEIN"/>
    <property type="match status" value="1"/>
</dbReference>
<protein>
    <recommendedName>
        <fullName evidence="1">Double jelly roll-like domain-containing protein</fullName>
    </recommendedName>
</protein>
<sequence length="472" mass="54259">MKEYADLGHMIRASPSPRSVFLPHYGVLRESSVTTKLRVVFNGSSPTSSQVSLNDCLHVGPKLQQEIDLILMRWRVHAYVFIADMEKMYRQILVYEDDRNFQRILWSESGPPDEYQLGTVTYGLTCASFLALRVLLQLAEDEEDRFPLAAIILRISAYVDDILSGTDTPQRAREKAIQLTQLLMAGGFKLQKWSANELSIIADLSDVADADHLLREFDSEARTLGLAWHPASDTFRFRIRSFDLSERIPIQQQDLYTLPHESFLYIEGKFTVQNRPDGTISRLGNNCVAFMFDEICYELDGVEIDRNRNVGITSTLKNYTTLSLDRALILTNAGWDIAYQRVVEGDFIFCMPLNMLLSFCEDYKRVVINARHELILIRSRNDNNCVQVDGAAQPRIDIFKIQWRMPHVLLDEVTKLSMLRTLESGRYLSMGFRSWDLYEYPLLQSTTKHSWAIKTAPQLEKPRYVIFALQTG</sequence>
<dbReference type="Pfam" id="PF21738">
    <property type="entry name" value="DJR-like_dom"/>
    <property type="match status" value="1"/>
</dbReference>
<dbReference type="PANTHER" id="PTHR36159">
    <property type="entry name" value="PROTEIN CBG23766"/>
    <property type="match status" value="1"/>
</dbReference>
<proteinExistence type="predicted"/>
<dbReference type="InterPro" id="IPR043502">
    <property type="entry name" value="DNA/RNA_pol_sf"/>
</dbReference>
<name>A0A3L8D498_OOCBI</name>
<evidence type="ECO:0000259" key="1">
    <source>
        <dbReference type="Pfam" id="PF21738"/>
    </source>
</evidence>
<evidence type="ECO:0000313" key="2">
    <source>
        <dbReference type="EMBL" id="RLU15069.1"/>
    </source>
</evidence>
<dbReference type="GO" id="GO:0071897">
    <property type="term" value="P:DNA biosynthetic process"/>
    <property type="evidence" value="ECO:0007669"/>
    <property type="project" value="UniProtKB-ARBA"/>
</dbReference>
<evidence type="ECO:0000313" key="3">
    <source>
        <dbReference type="Proteomes" id="UP000279307"/>
    </source>
</evidence>
<gene>
    <name evidence="2" type="ORF">DMN91_012956</name>
</gene>
<organism evidence="2 3">
    <name type="scientific">Ooceraea biroi</name>
    <name type="common">Clonal raider ant</name>
    <name type="synonym">Cerapachys biroi</name>
    <dbReference type="NCBI Taxonomy" id="2015173"/>
    <lineage>
        <taxon>Eukaryota</taxon>
        <taxon>Metazoa</taxon>
        <taxon>Ecdysozoa</taxon>
        <taxon>Arthropoda</taxon>
        <taxon>Hexapoda</taxon>
        <taxon>Insecta</taxon>
        <taxon>Pterygota</taxon>
        <taxon>Neoptera</taxon>
        <taxon>Endopterygota</taxon>
        <taxon>Hymenoptera</taxon>
        <taxon>Apocrita</taxon>
        <taxon>Aculeata</taxon>
        <taxon>Formicoidea</taxon>
        <taxon>Formicidae</taxon>
        <taxon>Dorylinae</taxon>
        <taxon>Ooceraea</taxon>
    </lineage>
</organism>
<dbReference type="Proteomes" id="UP000279307">
    <property type="component" value="Chromosome 14"/>
</dbReference>
<dbReference type="SUPFAM" id="SSF56672">
    <property type="entry name" value="DNA/RNA polymerases"/>
    <property type="match status" value="1"/>
</dbReference>